<proteinExistence type="predicted"/>
<dbReference type="InterPro" id="IPR007235">
    <property type="entry name" value="Glyco_trans_28_C"/>
</dbReference>
<dbReference type="EMBL" id="BSNF01000010">
    <property type="protein sequence ID" value="GLQ07926.1"/>
    <property type="molecule type" value="Genomic_DNA"/>
</dbReference>
<keyword evidence="3" id="KW-1185">Reference proteome</keyword>
<feature type="domain" description="Glycosyl transferase family 28 C-terminal" evidence="1">
    <location>
        <begin position="60"/>
        <end position="126"/>
    </location>
</feature>
<reference evidence="2" key="2">
    <citation type="submission" date="2023-01" db="EMBL/GenBank/DDBJ databases">
        <title>Draft genome sequence of Sneathiella chinensis strain NBRC 103408.</title>
        <authorList>
            <person name="Sun Q."/>
            <person name="Mori K."/>
        </authorList>
    </citation>
    <scope>NUCLEOTIDE SEQUENCE</scope>
    <source>
        <strain evidence="2">NBRC 103408</strain>
    </source>
</reference>
<comment type="caution">
    <text evidence="2">The sequence shown here is derived from an EMBL/GenBank/DDBJ whole genome shotgun (WGS) entry which is preliminary data.</text>
</comment>
<gene>
    <name evidence="2" type="ORF">GCM10007924_31480</name>
</gene>
<reference evidence="2" key="1">
    <citation type="journal article" date="2014" name="Int. J. Syst. Evol. Microbiol.">
        <title>Complete genome of a new Firmicutes species belonging to the dominant human colonic microbiota ('Ruminococcus bicirculans') reveals two chromosomes and a selective capacity to utilize plant glucans.</title>
        <authorList>
            <consortium name="NISC Comparative Sequencing Program"/>
            <person name="Wegmann U."/>
            <person name="Louis P."/>
            <person name="Goesmann A."/>
            <person name="Henrissat B."/>
            <person name="Duncan S.H."/>
            <person name="Flint H.J."/>
        </authorList>
    </citation>
    <scope>NUCLEOTIDE SEQUENCE</scope>
    <source>
        <strain evidence="2">NBRC 103408</strain>
    </source>
</reference>
<evidence type="ECO:0000313" key="2">
    <source>
        <dbReference type="EMBL" id="GLQ07926.1"/>
    </source>
</evidence>
<name>A0ABQ5U925_9PROT</name>
<dbReference type="Proteomes" id="UP001161409">
    <property type="component" value="Unassembled WGS sequence"/>
</dbReference>
<protein>
    <recommendedName>
        <fullName evidence="1">Glycosyl transferase family 28 C-terminal domain-containing protein</fullName>
    </recommendedName>
</protein>
<dbReference type="RefSeq" id="WP_169561948.1">
    <property type="nucleotide sequence ID" value="NZ_BSNF01000010.1"/>
</dbReference>
<accession>A0ABQ5U925</accession>
<sequence length="168" mass="18516">MIFLTVGHERSFDRLAHALDDWCRANPAIPAFGQLAALGPDGYRPTAYDWQEFLSPAEFTRHFEQASLVVAHAGMGTIITALSLSKPLVIVPRRGHLRETRNDHQMATARHFGRKPGLFVAEDDQALTATLDGIIARPPGGNMQKIGDFADPALIESLRHFIHAGRGR</sequence>
<dbReference type="Pfam" id="PF04101">
    <property type="entry name" value="Glyco_tran_28_C"/>
    <property type="match status" value="1"/>
</dbReference>
<organism evidence="2 3">
    <name type="scientific">Sneathiella chinensis</name>
    <dbReference type="NCBI Taxonomy" id="349750"/>
    <lineage>
        <taxon>Bacteria</taxon>
        <taxon>Pseudomonadati</taxon>
        <taxon>Pseudomonadota</taxon>
        <taxon>Alphaproteobacteria</taxon>
        <taxon>Sneathiellales</taxon>
        <taxon>Sneathiellaceae</taxon>
        <taxon>Sneathiella</taxon>
    </lineage>
</organism>
<dbReference type="SUPFAM" id="SSF53756">
    <property type="entry name" value="UDP-Glycosyltransferase/glycogen phosphorylase"/>
    <property type="match status" value="1"/>
</dbReference>
<dbReference type="Gene3D" id="3.40.50.2000">
    <property type="entry name" value="Glycogen Phosphorylase B"/>
    <property type="match status" value="1"/>
</dbReference>
<evidence type="ECO:0000259" key="1">
    <source>
        <dbReference type="Pfam" id="PF04101"/>
    </source>
</evidence>
<evidence type="ECO:0000313" key="3">
    <source>
        <dbReference type="Proteomes" id="UP001161409"/>
    </source>
</evidence>